<sequence length="106" mass="11527">MAEARDKVAVTEAMNEGFPSGLSAAYVMPDKTREGLPAATAACRIKVYFAATARLLSSWKEPDHDRVVQDQNVVPFSHKAHTTSDSLCYAATKNKDVVMLLEISPS</sequence>
<dbReference type="Proteomes" id="UP000291343">
    <property type="component" value="Unassembled WGS sequence"/>
</dbReference>
<accession>A0A482XNA4</accession>
<dbReference type="InParanoid" id="A0A482XNA4"/>
<evidence type="ECO:0000313" key="2">
    <source>
        <dbReference type="Proteomes" id="UP000291343"/>
    </source>
</evidence>
<proteinExistence type="predicted"/>
<dbReference type="EMBL" id="QKKF02004861">
    <property type="protein sequence ID" value="RZF47074.1"/>
    <property type="molecule type" value="Genomic_DNA"/>
</dbReference>
<keyword evidence="2" id="KW-1185">Reference proteome</keyword>
<evidence type="ECO:0000313" key="1">
    <source>
        <dbReference type="EMBL" id="RZF47074.1"/>
    </source>
</evidence>
<protein>
    <submittedName>
        <fullName evidence="1">Uncharacterized protein</fullName>
    </submittedName>
</protein>
<dbReference type="AlphaFoldDB" id="A0A482XNA4"/>
<comment type="caution">
    <text evidence="1">The sequence shown here is derived from an EMBL/GenBank/DDBJ whole genome shotgun (WGS) entry which is preliminary data.</text>
</comment>
<organism evidence="1 2">
    <name type="scientific">Laodelphax striatellus</name>
    <name type="common">Small brown planthopper</name>
    <name type="synonym">Delphax striatella</name>
    <dbReference type="NCBI Taxonomy" id="195883"/>
    <lineage>
        <taxon>Eukaryota</taxon>
        <taxon>Metazoa</taxon>
        <taxon>Ecdysozoa</taxon>
        <taxon>Arthropoda</taxon>
        <taxon>Hexapoda</taxon>
        <taxon>Insecta</taxon>
        <taxon>Pterygota</taxon>
        <taxon>Neoptera</taxon>
        <taxon>Paraneoptera</taxon>
        <taxon>Hemiptera</taxon>
        <taxon>Auchenorrhyncha</taxon>
        <taxon>Fulgoroidea</taxon>
        <taxon>Delphacidae</taxon>
        <taxon>Criomorphinae</taxon>
        <taxon>Laodelphax</taxon>
    </lineage>
</organism>
<gene>
    <name evidence="1" type="ORF">LSTR_LSTR015155</name>
</gene>
<reference evidence="1 2" key="1">
    <citation type="journal article" date="2017" name="Gigascience">
        <title>Genome sequence of the small brown planthopper, Laodelphax striatellus.</title>
        <authorList>
            <person name="Zhu J."/>
            <person name="Jiang F."/>
            <person name="Wang X."/>
            <person name="Yang P."/>
            <person name="Bao Y."/>
            <person name="Zhao W."/>
            <person name="Wang W."/>
            <person name="Lu H."/>
            <person name="Wang Q."/>
            <person name="Cui N."/>
            <person name="Li J."/>
            <person name="Chen X."/>
            <person name="Luo L."/>
            <person name="Yu J."/>
            <person name="Kang L."/>
            <person name="Cui F."/>
        </authorList>
    </citation>
    <scope>NUCLEOTIDE SEQUENCE [LARGE SCALE GENOMIC DNA]</scope>
    <source>
        <strain evidence="1">Lst14</strain>
    </source>
</reference>
<name>A0A482XNA4_LAOST</name>